<dbReference type="RefSeq" id="WP_138404014.1">
    <property type="nucleotide sequence ID" value="NZ_VBSP01000007.1"/>
</dbReference>
<dbReference type="InterPro" id="IPR013977">
    <property type="entry name" value="GcvT_C"/>
</dbReference>
<gene>
    <name evidence="7 11" type="primary">gcvT</name>
    <name evidence="11" type="ORF">FEZ33_03510</name>
</gene>
<accession>A0A5R9EET7</accession>
<dbReference type="InterPro" id="IPR006223">
    <property type="entry name" value="GcvT"/>
</dbReference>
<feature type="binding site" evidence="8">
    <location>
        <position position="202"/>
    </location>
    <ligand>
        <name>substrate</name>
    </ligand>
</feature>
<dbReference type="EC" id="2.1.2.10" evidence="2 7"/>
<dbReference type="Gene3D" id="4.10.1250.10">
    <property type="entry name" value="Aminomethyltransferase fragment"/>
    <property type="match status" value="1"/>
</dbReference>
<keyword evidence="3 7" id="KW-0032">Aminotransferase</keyword>
<evidence type="ECO:0000256" key="1">
    <source>
        <dbReference type="ARBA" id="ARBA00008609"/>
    </source>
</evidence>
<dbReference type="Proteomes" id="UP000306420">
    <property type="component" value="Unassembled WGS sequence"/>
</dbReference>
<keyword evidence="11" id="KW-0489">Methyltransferase</keyword>
<comment type="subunit">
    <text evidence="7">The glycine cleavage system is composed of four proteins: P, T, L and H.</text>
</comment>
<dbReference type="Pfam" id="PF08669">
    <property type="entry name" value="GCV_T_C"/>
    <property type="match status" value="1"/>
</dbReference>
<dbReference type="GO" id="GO:0008168">
    <property type="term" value="F:methyltransferase activity"/>
    <property type="evidence" value="ECO:0007669"/>
    <property type="project" value="UniProtKB-KW"/>
</dbReference>
<dbReference type="GO" id="GO:0008483">
    <property type="term" value="F:transaminase activity"/>
    <property type="evidence" value="ECO:0007669"/>
    <property type="project" value="UniProtKB-KW"/>
</dbReference>
<reference evidence="11 12" key="1">
    <citation type="submission" date="2019-05" db="EMBL/GenBank/DDBJ databases">
        <title>The metagenome of a microbial culture collection derived from dairy environment covers the genomic content of the human microbiome.</title>
        <authorList>
            <person name="Roder T."/>
            <person name="Wuthrich D."/>
            <person name="Sattari Z."/>
            <person name="Von Ah U."/>
            <person name="Bar C."/>
            <person name="Ronchi F."/>
            <person name="Macpherson A.J."/>
            <person name="Ganal-Vonarburg S.C."/>
            <person name="Bruggmann R."/>
            <person name="Vergeres G."/>
        </authorList>
    </citation>
    <scope>NUCLEOTIDE SEQUENCE [LARGE SCALE GENOMIC DNA]</scope>
    <source>
        <strain evidence="11 12">FAM 24227</strain>
    </source>
</reference>
<proteinExistence type="inferred from homology"/>
<dbReference type="SUPFAM" id="SSF103025">
    <property type="entry name" value="Folate-binding domain"/>
    <property type="match status" value="1"/>
</dbReference>
<dbReference type="InterPro" id="IPR029043">
    <property type="entry name" value="GcvT/YgfZ_C"/>
</dbReference>
<dbReference type="AlphaFoldDB" id="A0A5R9EET7"/>
<evidence type="ECO:0000313" key="11">
    <source>
        <dbReference type="EMBL" id="TLQ48849.1"/>
    </source>
</evidence>
<dbReference type="OrthoDB" id="9774591at2"/>
<dbReference type="PIRSF" id="PIRSF006487">
    <property type="entry name" value="GcvT"/>
    <property type="match status" value="1"/>
</dbReference>
<dbReference type="GO" id="GO:0005960">
    <property type="term" value="C:glycine cleavage complex"/>
    <property type="evidence" value="ECO:0007669"/>
    <property type="project" value="InterPro"/>
</dbReference>
<dbReference type="GO" id="GO:0032259">
    <property type="term" value="P:methylation"/>
    <property type="evidence" value="ECO:0007669"/>
    <property type="project" value="UniProtKB-KW"/>
</dbReference>
<evidence type="ECO:0000256" key="2">
    <source>
        <dbReference type="ARBA" id="ARBA00012616"/>
    </source>
</evidence>
<dbReference type="Gene3D" id="3.30.70.1400">
    <property type="entry name" value="Aminomethyltransferase beta-barrel domains"/>
    <property type="match status" value="1"/>
</dbReference>
<evidence type="ECO:0000256" key="8">
    <source>
        <dbReference type="PIRSR" id="PIRSR006487-1"/>
    </source>
</evidence>
<dbReference type="HAMAP" id="MF_00259">
    <property type="entry name" value="GcvT"/>
    <property type="match status" value="1"/>
</dbReference>
<dbReference type="Pfam" id="PF01571">
    <property type="entry name" value="GCV_T"/>
    <property type="match status" value="1"/>
</dbReference>
<dbReference type="PANTHER" id="PTHR43757:SF2">
    <property type="entry name" value="AMINOMETHYLTRANSFERASE, MITOCHONDRIAL"/>
    <property type="match status" value="1"/>
</dbReference>
<sequence length="371" mass="41698">MAEKNLKQTPLFDYYVEKGLKLTDFGGWALPIQFTKIQEEHDAVRQTVGIFEVSHMGEILIKGSNVLEWFNQIITNDTQKISLNDAQYTAIVNENGYTLDDLIYYYVAENTLFVTPNAGNKDKILAWLNEHNSDNTVEIVDQSAEYGLIAVQGPNSEKVLKEIAAPKVLELNNFQMFSQQTIAGVDSVRISKTGYTGELGYELYIPWSETAEVWETLLNVGESYGLKECGLGARDTLRLEAGMALYGNDLSEEITPIEGGIAFAVDLNKENFIGKEALETVMNDPNRYMSRGFELTGKGIARQGFKIYELEESTKVIGEVTSGTKSPTFKKAIGFAQIRKPFAKINDRIFVEIRNKRVPAKITKKDWLKNK</sequence>
<dbReference type="SUPFAM" id="SSF101790">
    <property type="entry name" value="Aminomethyltransferase beta-barrel domain"/>
    <property type="match status" value="1"/>
</dbReference>
<comment type="catalytic activity">
    <reaction evidence="6 7">
        <text>N(6)-[(R)-S(8)-aminomethyldihydrolipoyl]-L-lysyl-[protein] + (6S)-5,6,7,8-tetrahydrofolate = N(6)-[(R)-dihydrolipoyl]-L-lysyl-[protein] + (6R)-5,10-methylene-5,6,7,8-tetrahydrofolate + NH4(+)</text>
        <dbReference type="Rhea" id="RHEA:16945"/>
        <dbReference type="Rhea" id="RHEA-COMP:10475"/>
        <dbReference type="Rhea" id="RHEA-COMP:10492"/>
        <dbReference type="ChEBI" id="CHEBI:15636"/>
        <dbReference type="ChEBI" id="CHEBI:28938"/>
        <dbReference type="ChEBI" id="CHEBI:57453"/>
        <dbReference type="ChEBI" id="CHEBI:83100"/>
        <dbReference type="ChEBI" id="CHEBI:83143"/>
        <dbReference type="EC" id="2.1.2.10"/>
    </reaction>
</comment>
<dbReference type="GO" id="GO:0004047">
    <property type="term" value="F:aminomethyltransferase activity"/>
    <property type="evidence" value="ECO:0007669"/>
    <property type="project" value="UniProtKB-UniRule"/>
</dbReference>
<dbReference type="InterPro" id="IPR006222">
    <property type="entry name" value="GCVT_N"/>
</dbReference>
<evidence type="ECO:0000256" key="5">
    <source>
        <dbReference type="ARBA" id="ARBA00031395"/>
    </source>
</evidence>
<evidence type="ECO:0000256" key="4">
    <source>
        <dbReference type="ARBA" id="ARBA00022679"/>
    </source>
</evidence>
<evidence type="ECO:0000256" key="6">
    <source>
        <dbReference type="ARBA" id="ARBA00047665"/>
    </source>
</evidence>
<dbReference type="InterPro" id="IPR027266">
    <property type="entry name" value="TrmE/GcvT-like"/>
</dbReference>
<dbReference type="NCBIfam" id="NF001567">
    <property type="entry name" value="PRK00389.1"/>
    <property type="match status" value="1"/>
</dbReference>
<evidence type="ECO:0000256" key="3">
    <source>
        <dbReference type="ARBA" id="ARBA00022576"/>
    </source>
</evidence>
<evidence type="ECO:0000259" key="10">
    <source>
        <dbReference type="Pfam" id="PF08669"/>
    </source>
</evidence>
<dbReference type="PANTHER" id="PTHR43757">
    <property type="entry name" value="AMINOMETHYLTRANSFERASE"/>
    <property type="match status" value="1"/>
</dbReference>
<comment type="function">
    <text evidence="7">The glycine cleavage system catalyzes the degradation of glycine.</text>
</comment>
<protein>
    <recommendedName>
        <fullName evidence="2 7">Aminomethyltransferase</fullName>
        <ecNumber evidence="2 7">2.1.2.10</ecNumber>
    </recommendedName>
    <alternativeName>
        <fullName evidence="5 7">Glycine cleavage system T protein</fullName>
    </alternativeName>
</protein>
<dbReference type="InterPro" id="IPR022903">
    <property type="entry name" value="GcvT_bac"/>
</dbReference>
<dbReference type="NCBIfam" id="TIGR00528">
    <property type="entry name" value="gcvT"/>
    <property type="match status" value="1"/>
</dbReference>
<feature type="domain" description="Aminomethyltransferase C-terminal" evidence="10">
    <location>
        <begin position="292"/>
        <end position="365"/>
    </location>
</feature>
<dbReference type="Gene3D" id="2.40.30.110">
    <property type="entry name" value="Aminomethyltransferase beta-barrel domains"/>
    <property type="match status" value="1"/>
</dbReference>
<evidence type="ECO:0000259" key="9">
    <source>
        <dbReference type="Pfam" id="PF01571"/>
    </source>
</evidence>
<keyword evidence="4 7" id="KW-0808">Transferase</keyword>
<dbReference type="InterPro" id="IPR028896">
    <property type="entry name" value="GcvT/YgfZ/DmdA"/>
</dbReference>
<comment type="caution">
    <text evidence="11">The sequence shown here is derived from an EMBL/GenBank/DDBJ whole genome shotgun (WGS) entry which is preliminary data.</text>
</comment>
<organism evidence="11 12">
    <name type="scientific">Ruoffia tabacinasalis</name>
    <dbReference type="NCBI Taxonomy" id="87458"/>
    <lineage>
        <taxon>Bacteria</taxon>
        <taxon>Bacillati</taxon>
        <taxon>Bacillota</taxon>
        <taxon>Bacilli</taxon>
        <taxon>Lactobacillales</taxon>
        <taxon>Aerococcaceae</taxon>
        <taxon>Ruoffia</taxon>
    </lineage>
</organism>
<dbReference type="GO" id="GO:0019464">
    <property type="term" value="P:glycine decarboxylation via glycine cleavage system"/>
    <property type="evidence" value="ECO:0007669"/>
    <property type="project" value="UniProtKB-UniRule"/>
</dbReference>
<dbReference type="EMBL" id="VBSP01000007">
    <property type="protein sequence ID" value="TLQ48849.1"/>
    <property type="molecule type" value="Genomic_DNA"/>
</dbReference>
<dbReference type="Gene3D" id="3.30.1360.120">
    <property type="entry name" value="Probable tRNA modification gtpase trme, domain 1"/>
    <property type="match status" value="1"/>
</dbReference>
<comment type="similarity">
    <text evidence="1 7">Belongs to the GcvT family.</text>
</comment>
<evidence type="ECO:0000256" key="7">
    <source>
        <dbReference type="HAMAP-Rule" id="MF_00259"/>
    </source>
</evidence>
<name>A0A5R9EET7_9LACT</name>
<evidence type="ECO:0000313" key="12">
    <source>
        <dbReference type="Proteomes" id="UP000306420"/>
    </source>
</evidence>
<feature type="domain" description="GCVT N-terminal" evidence="9">
    <location>
        <begin position="12"/>
        <end position="269"/>
    </location>
</feature>